<sequence length="199" mass="22746">MPPKRTSKDSEAQQLDKERPISDSLTEESADKCHNLKKIMPNLNRLQFSACPNVTDLRAIAHSCQNLEYLDVFECCQVSELGIYSDSNIKYLDISTCNFIPESIINETIHFSPKLQHLDLGFCNIFNSIIKKIARSCPNLKFLGLEWCKNISKKAIGYLNRNIHIEDYDSERSESDSEWSDEEYGLEKGTVISLLFKGD</sequence>
<dbReference type="STRING" id="1348612.A0A397JFT6"/>
<comment type="caution">
    <text evidence="2">The sequence shown here is derived from an EMBL/GenBank/DDBJ whole genome shotgun (WGS) entry which is preliminary data.</text>
</comment>
<evidence type="ECO:0000256" key="1">
    <source>
        <dbReference type="SAM" id="MobiDB-lite"/>
    </source>
</evidence>
<feature type="compositionally biased region" description="Basic and acidic residues" evidence="1">
    <location>
        <begin position="1"/>
        <end position="21"/>
    </location>
</feature>
<protein>
    <recommendedName>
        <fullName evidence="4">F-box domain-containing protein</fullName>
    </recommendedName>
</protein>
<reference evidence="2 3" key="1">
    <citation type="submission" date="2018-08" db="EMBL/GenBank/DDBJ databases">
        <title>Genome and evolution of the arbuscular mycorrhizal fungus Diversispora epigaea (formerly Glomus versiforme) and its bacterial endosymbionts.</title>
        <authorList>
            <person name="Sun X."/>
            <person name="Fei Z."/>
            <person name="Harrison M."/>
        </authorList>
    </citation>
    <scope>NUCLEOTIDE SEQUENCE [LARGE SCALE GENOMIC DNA]</scope>
    <source>
        <strain evidence="2 3">IT104</strain>
    </source>
</reference>
<name>A0A397JFT6_9GLOM</name>
<dbReference type="PANTHER" id="PTHR13382">
    <property type="entry name" value="MITOCHONDRIAL ATP SYNTHASE COUPLING FACTOR B"/>
    <property type="match status" value="1"/>
</dbReference>
<evidence type="ECO:0000313" key="2">
    <source>
        <dbReference type="EMBL" id="RHZ84054.1"/>
    </source>
</evidence>
<dbReference type="GO" id="GO:0005737">
    <property type="term" value="C:cytoplasm"/>
    <property type="evidence" value="ECO:0007669"/>
    <property type="project" value="TreeGrafter"/>
</dbReference>
<organism evidence="2 3">
    <name type="scientific">Diversispora epigaea</name>
    <dbReference type="NCBI Taxonomy" id="1348612"/>
    <lineage>
        <taxon>Eukaryota</taxon>
        <taxon>Fungi</taxon>
        <taxon>Fungi incertae sedis</taxon>
        <taxon>Mucoromycota</taxon>
        <taxon>Glomeromycotina</taxon>
        <taxon>Glomeromycetes</taxon>
        <taxon>Diversisporales</taxon>
        <taxon>Diversisporaceae</taxon>
        <taxon>Diversispora</taxon>
    </lineage>
</organism>
<dbReference type="InterPro" id="IPR006553">
    <property type="entry name" value="Leu-rich_rpt_Cys-con_subtyp"/>
</dbReference>
<dbReference type="AlphaFoldDB" id="A0A397JFT6"/>
<dbReference type="SMART" id="SM00367">
    <property type="entry name" value="LRR_CC"/>
    <property type="match status" value="4"/>
</dbReference>
<dbReference type="InterPro" id="IPR032675">
    <property type="entry name" value="LRR_dom_sf"/>
</dbReference>
<gene>
    <name evidence="2" type="ORF">Glove_86g209</name>
</gene>
<dbReference type="Gene3D" id="3.80.10.10">
    <property type="entry name" value="Ribonuclease Inhibitor"/>
    <property type="match status" value="1"/>
</dbReference>
<feature type="region of interest" description="Disordered" evidence="1">
    <location>
        <begin position="1"/>
        <end position="24"/>
    </location>
</feature>
<evidence type="ECO:0000313" key="3">
    <source>
        <dbReference type="Proteomes" id="UP000266861"/>
    </source>
</evidence>
<dbReference type="OrthoDB" id="550575at2759"/>
<dbReference type="EMBL" id="PQFF01000082">
    <property type="protein sequence ID" value="RHZ84054.1"/>
    <property type="molecule type" value="Genomic_DNA"/>
</dbReference>
<proteinExistence type="predicted"/>
<evidence type="ECO:0008006" key="4">
    <source>
        <dbReference type="Google" id="ProtNLM"/>
    </source>
</evidence>
<dbReference type="Pfam" id="PF13516">
    <property type="entry name" value="LRR_6"/>
    <property type="match status" value="1"/>
</dbReference>
<dbReference type="InterPro" id="IPR050648">
    <property type="entry name" value="F-box_LRR-repeat"/>
</dbReference>
<dbReference type="SUPFAM" id="SSF52047">
    <property type="entry name" value="RNI-like"/>
    <property type="match status" value="1"/>
</dbReference>
<dbReference type="PANTHER" id="PTHR13382:SF69">
    <property type="entry name" value="FI18408P1"/>
    <property type="match status" value="1"/>
</dbReference>
<accession>A0A397JFT6</accession>
<keyword evidence="3" id="KW-1185">Reference proteome</keyword>
<dbReference type="Proteomes" id="UP000266861">
    <property type="component" value="Unassembled WGS sequence"/>
</dbReference>
<dbReference type="InterPro" id="IPR001611">
    <property type="entry name" value="Leu-rich_rpt"/>
</dbReference>